<keyword evidence="8" id="KW-0548">Nucleotidyltransferase</keyword>
<reference evidence="11 12" key="1">
    <citation type="submission" date="2024-09" db="EMBL/GenBank/DDBJ databases">
        <title>Chromosome-scale assembly of Riccia sorocarpa.</title>
        <authorList>
            <person name="Paukszto L."/>
        </authorList>
    </citation>
    <scope>NUCLEOTIDE SEQUENCE [LARGE SCALE GENOMIC DNA]</scope>
    <source>
        <strain evidence="11">LP-2024</strain>
        <tissue evidence="11">Aerial parts of the thallus</tissue>
    </source>
</reference>
<keyword evidence="2" id="KW-0479">Metal-binding</keyword>
<evidence type="ECO:0000256" key="5">
    <source>
        <dbReference type="ARBA" id="ARBA00022842"/>
    </source>
</evidence>
<evidence type="ECO:0000256" key="6">
    <source>
        <dbReference type="ARBA" id="ARBA00022908"/>
    </source>
</evidence>
<dbReference type="GO" id="GO:0006310">
    <property type="term" value="P:DNA recombination"/>
    <property type="evidence" value="ECO:0007669"/>
    <property type="project" value="UniProtKB-KW"/>
</dbReference>
<keyword evidence="9" id="KW-0233">DNA recombination</keyword>
<dbReference type="PANTHER" id="PTHR42648:SF11">
    <property type="entry name" value="TRANSPOSON TY4-P GAG-POL POLYPROTEIN"/>
    <property type="match status" value="1"/>
</dbReference>
<keyword evidence="7" id="KW-0695">RNA-directed DNA polymerase</keyword>
<dbReference type="Proteomes" id="UP001633002">
    <property type="component" value="Unassembled WGS sequence"/>
</dbReference>
<dbReference type="GO" id="GO:0003964">
    <property type="term" value="F:RNA-directed DNA polymerase activity"/>
    <property type="evidence" value="ECO:0007669"/>
    <property type="project" value="UniProtKB-KW"/>
</dbReference>
<dbReference type="GO" id="GO:0004519">
    <property type="term" value="F:endonuclease activity"/>
    <property type="evidence" value="ECO:0007669"/>
    <property type="project" value="UniProtKB-KW"/>
</dbReference>
<keyword evidence="12" id="KW-1185">Reference proteome</keyword>
<evidence type="ECO:0000256" key="7">
    <source>
        <dbReference type="ARBA" id="ARBA00022918"/>
    </source>
</evidence>
<protein>
    <recommendedName>
        <fullName evidence="10">Retroviral polymerase SH3-like domain-containing protein</fullName>
    </recommendedName>
</protein>
<dbReference type="AlphaFoldDB" id="A0ABD3IE72"/>
<keyword evidence="3" id="KW-0255">Endonuclease</keyword>
<comment type="caution">
    <text evidence="11">The sequence shown here is derived from an EMBL/GenBank/DDBJ whole genome shotgun (WGS) entry which is preliminary data.</text>
</comment>
<gene>
    <name evidence="11" type="ORF">R1sor_020052</name>
</gene>
<sequence>MYILNRTPTRAVDGKTSKEAFTGVKPDVSDLRVFGCKAYVLIPKELRTKLDDCSKVCTFMSYSTESKAYRLIDCNGKIVISNHMIFAENDQVESKGVSVDNDPEIVVDLGELLPLNEAEVQNSAESTIEPSRRSTRDMRFPTRLAKMWLALAVEEIEPVSVQETLVSPKWFKAMQEEYKALQQNGMWELTPLPLGKRVLGTKWVFKKKFSISGAVQR</sequence>
<keyword evidence="6" id="KW-0229">DNA integration</keyword>
<name>A0ABD3IE72_9MARC</name>
<evidence type="ECO:0000313" key="12">
    <source>
        <dbReference type="Proteomes" id="UP001633002"/>
    </source>
</evidence>
<dbReference type="InterPro" id="IPR039537">
    <property type="entry name" value="Retrotran_Ty1/copia-like"/>
</dbReference>
<evidence type="ECO:0000256" key="8">
    <source>
        <dbReference type="ARBA" id="ARBA00022932"/>
    </source>
</evidence>
<evidence type="ECO:0000256" key="3">
    <source>
        <dbReference type="ARBA" id="ARBA00022759"/>
    </source>
</evidence>
<dbReference type="GO" id="GO:0016787">
    <property type="term" value="F:hydrolase activity"/>
    <property type="evidence" value="ECO:0007669"/>
    <property type="project" value="UniProtKB-KW"/>
</dbReference>
<dbReference type="Pfam" id="PF25597">
    <property type="entry name" value="SH3_retrovirus"/>
    <property type="match status" value="1"/>
</dbReference>
<dbReference type="GO" id="GO:0003887">
    <property type="term" value="F:DNA-directed DNA polymerase activity"/>
    <property type="evidence" value="ECO:0007669"/>
    <property type="project" value="UniProtKB-KW"/>
</dbReference>
<organism evidence="11 12">
    <name type="scientific">Riccia sorocarpa</name>
    <dbReference type="NCBI Taxonomy" id="122646"/>
    <lineage>
        <taxon>Eukaryota</taxon>
        <taxon>Viridiplantae</taxon>
        <taxon>Streptophyta</taxon>
        <taxon>Embryophyta</taxon>
        <taxon>Marchantiophyta</taxon>
        <taxon>Marchantiopsida</taxon>
        <taxon>Marchantiidae</taxon>
        <taxon>Marchantiales</taxon>
        <taxon>Ricciaceae</taxon>
        <taxon>Riccia</taxon>
    </lineage>
</organism>
<dbReference type="InterPro" id="IPR057670">
    <property type="entry name" value="SH3_retrovirus"/>
</dbReference>
<evidence type="ECO:0000313" key="11">
    <source>
        <dbReference type="EMBL" id="KAL3702030.1"/>
    </source>
</evidence>
<keyword evidence="5" id="KW-0460">Magnesium</keyword>
<evidence type="ECO:0000256" key="1">
    <source>
        <dbReference type="ARBA" id="ARBA00022722"/>
    </source>
</evidence>
<keyword evidence="1" id="KW-0540">Nuclease</keyword>
<evidence type="ECO:0000256" key="2">
    <source>
        <dbReference type="ARBA" id="ARBA00022723"/>
    </source>
</evidence>
<keyword evidence="8" id="KW-0239">DNA-directed DNA polymerase</keyword>
<dbReference type="PANTHER" id="PTHR42648">
    <property type="entry name" value="TRANSPOSASE, PUTATIVE-RELATED"/>
    <property type="match status" value="1"/>
</dbReference>
<dbReference type="GO" id="GO:0046872">
    <property type="term" value="F:metal ion binding"/>
    <property type="evidence" value="ECO:0007669"/>
    <property type="project" value="UniProtKB-KW"/>
</dbReference>
<evidence type="ECO:0000256" key="9">
    <source>
        <dbReference type="ARBA" id="ARBA00023172"/>
    </source>
</evidence>
<dbReference type="GO" id="GO:0015074">
    <property type="term" value="P:DNA integration"/>
    <property type="evidence" value="ECO:0007669"/>
    <property type="project" value="UniProtKB-KW"/>
</dbReference>
<keyword evidence="8" id="KW-0808">Transferase</keyword>
<evidence type="ECO:0000259" key="10">
    <source>
        <dbReference type="Pfam" id="PF25597"/>
    </source>
</evidence>
<keyword evidence="4" id="KW-0378">Hydrolase</keyword>
<dbReference type="EMBL" id="JBJQOH010000001">
    <property type="protein sequence ID" value="KAL3702030.1"/>
    <property type="molecule type" value="Genomic_DNA"/>
</dbReference>
<proteinExistence type="predicted"/>
<accession>A0ABD3IE72</accession>
<feature type="domain" description="Retroviral polymerase SH3-like" evidence="10">
    <location>
        <begin position="36"/>
        <end position="91"/>
    </location>
</feature>
<evidence type="ECO:0000256" key="4">
    <source>
        <dbReference type="ARBA" id="ARBA00022801"/>
    </source>
</evidence>